<feature type="domain" description="NmrA-like" evidence="3">
    <location>
        <begin position="9"/>
        <end position="267"/>
    </location>
</feature>
<dbReference type="PANTHER" id="PTHR42748:SF14">
    <property type="entry name" value="SNOAL-LIKE DOMAIN-CONTAINING PROTEIN"/>
    <property type="match status" value="1"/>
</dbReference>
<dbReference type="OrthoDB" id="300709at2759"/>
<dbReference type="InterPro" id="IPR036291">
    <property type="entry name" value="NAD(P)-bd_dom_sf"/>
</dbReference>
<dbReference type="InterPro" id="IPR051164">
    <property type="entry name" value="NmrA-like_oxidored"/>
</dbReference>
<dbReference type="Gene3D" id="3.40.50.720">
    <property type="entry name" value="NAD(P)-binding Rossmann-like Domain"/>
    <property type="match status" value="1"/>
</dbReference>
<dbReference type="Proteomes" id="UP000758603">
    <property type="component" value="Unassembled WGS sequence"/>
</dbReference>
<dbReference type="AlphaFoldDB" id="A0A9P8RLV4"/>
<dbReference type="PANTHER" id="PTHR42748">
    <property type="entry name" value="NITROGEN METABOLITE REPRESSION PROTEIN NMRA FAMILY MEMBER"/>
    <property type="match status" value="1"/>
</dbReference>
<dbReference type="EMBL" id="JAGPXC010000009">
    <property type="protein sequence ID" value="KAH6646648.1"/>
    <property type="molecule type" value="Genomic_DNA"/>
</dbReference>
<organism evidence="4 5">
    <name type="scientific">Truncatella angustata</name>
    <dbReference type="NCBI Taxonomy" id="152316"/>
    <lineage>
        <taxon>Eukaryota</taxon>
        <taxon>Fungi</taxon>
        <taxon>Dikarya</taxon>
        <taxon>Ascomycota</taxon>
        <taxon>Pezizomycotina</taxon>
        <taxon>Sordariomycetes</taxon>
        <taxon>Xylariomycetidae</taxon>
        <taxon>Amphisphaeriales</taxon>
        <taxon>Sporocadaceae</taxon>
        <taxon>Truncatella</taxon>
    </lineage>
</organism>
<comment type="similarity">
    <text evidence="1">Belongs to the NmrA-type oxidoreductase family.</text>
</comment>
<proteinExistence type="inferred from homology"/>
<sequence length="379" mass="42565">MSFDLPFTKILVIGGTGAQGLPIVRSLTKDGRYRCRVLTRDISGERAQTLGSLPGVELFGGSFENEQTLRDAYKGCDAAFVNIDGFNTGEKGETYWAIRVFELALENGGIKFFVYGNLDYTYKKSGYRPEFRSGHYDGKGRIGEWILSHSPKLPGGSKTSNMGIALFTTGPYLEMILSGGTVLEPRIEQNGGGEQVVTWRAPLGDGAVAHVSLEDCGYYVRWLFDNAKEADGMDLEVAIEHVRYDDFAKAFEKVSGHPARFIDVDLETWWREGPLHHRAESPAGYGASIDDPASMSIKQNFSGFWTIWQHSGGNQGVIRRDYQLLDRIHPNRIRSVEQWLEREQKLGVESGRGDLWYRVQPDNLQPILKIQEDGFRDPR</sequence>
<dbReference type="SUPFAM" id="SSF51735">
    <property type="entry name" value="NAD(P)-binding Rossmann-fold domains"/>
    <property type="match status" value="1"/>
</dbReference>
<dbReference type="GeneID" id="70132718"/>
<dbReference type="RefSeq" id="XP_045953162.1">
    <property type="nucleotide sequence ID" value="XM_046103827.1"/>
</dbReference>
<evidence type="ECO:0000259" key="3">
    <source>
        <dbReference type="Pfam" id="PF05368"/>
    </source>
</evidence>
<protein>
    <recommendedName>
        <fullName evidence="3">NmrA-like domain-containing protein</fullName>
    </recommendedName>
</protein>
<evidence type="ECO:0000313" key="5">
    <source>
        <dbReference type="Proteomes" id="UP000758603"/>
    </source>
</evidence>
<dbReference type="GO" id="GO:0005634">
    <property type="term" value="C:nucleus"/>
    <property type="evidence" value="ECO:0007669"/>
    <property type="project" value="TreeGrafter"/>
</dbReference>
<reference evidence="4" key="1">
    <citation type="journal article" date="2021" name="Nat. Commun.">
        <title>Genetic determinants of endophytism in the Arabidopsis root mycobiome.</title>
        <authorList>
            <person name="Mesny F."/>
            <person name="Miyauchi S."/>
            <person name="Thiergart T."/>
            <person name="Pickel B."/>
            <person name="Atanasova L."/>
            <person name="Karlsson M."/>
            <person name="Huettel B."/>
            <person name="Barry K.W."/>
            <person name="Haridas S."/>
            <person name="Chen C."/>
            <person name="Bauer D."/>
            <person name="Andreopoulos W."/>
            <person name="Pangilinan J."/>
            <person name="LaButti K."/>
            <person name="Riley R."/>
            <person name="Lipzen A."/>
            <person name="Clum A."/>
            <person name="Drula E."/>
            <person name="Henrissat B."/>
            <person name="Kohler A."/>
            <person name="Grigoriev I.V."/>
            <person name="Martin F.M."/>
            <person name="Hacquard S."/>
        </authorList>
    </citation>
    <scope>NUCLEOTIDE SEQUENCE</scope>
    <source>
        <strain evidence="4">MPI-SDFR-AT-0073</strain>
    </source>
</reference>
<evidence type="ECO:0000256" key="1">
    <source>
        <dbReference type="ARBA" id="ARBA00006328"/>
    </source>
</evidence>
<keyword evidence="5" id="KW-1185">Reference proteome</keyword>
<evidence type="ECO:0000256" key="2">
    <source>
        <dbReference type="ARBA" id="ARBA00022857"/>
    </source>
</evidence>
<gene>
    <name evidence="4" type="ORF">BKA67DRAFT_580141</name>
</gene>
<dbReference type="Pfam" id="PF05368">
    <property type="entry name" value="NmrA"/>
    <property type="match status" value="1"/>
</dbReference>
<accession>A0A9P8RLV4</accession>
<comment type="caution">
    <text evidence="4">The sequence shown here is derived from an EMBL/GenBank/DDBJ whole genome shotgun (WGS) entry which is preliminary data.</text>
</comment>
<evidence type="ECO:0000313" key="4">
    <source>
        <dbReference type="EMBL" id="KAH6646648.1"/>
    </source>
</evidence>
<keyword evidence="2" id="KW-0521">NADP</keyword>
<name>A0A9P8RLV4_9PEZI</name>
<dbReference type="InterPro" id="IPR008030">
    <property type="entry name" value="NmrA-like"/>
</dbReference>
<dbReference type="Gene3D" id="3.90.25.10">
    <property type="entry name" value="UDP-galactose 4-epimerase, domain 1"/>
    <property type="match status" value="1"/>
</dbReference>